<keyword evidence="1" id="KW-0732">Signal</keyword>
<feature type="chain" id="PRO_5041299881" evidence="1">
    <location>
        <begin position="21"/>
        <end position="245"/>
    </location>
</feature>
<dbReference type="AlphaFoldDB" id="A0AA35RKH2"/>
<comment type="caution">
    <text evidence="2">The sequence shown here is derived from an EMBL/GenBank/DDBJ whole genome shotgun (WGS) entry which is preliminary data.</text>
</comment>
<feature type="non-terminal residue" evidence="2">
    <location>
        <position position="245"/>
    </location>
</feature>
<evidence type="ECO:0000313" key="3">
    <source>
        <dbReference type="Proteomes" id="UP001174909"/>
    </source>
</evidence>
<accession>A0AA35RKH2</accession>
<reference evidence="2" key="1">
    <citation type="submission" date="2023-03" db="EMBL/GenBank/DDBJ databases">
        <authorList>
            <person name="Steffen K."/>
            <person name="Cardenas P."/>
        </authorList>
    </citation>
    <scope>NUCLEOTIDE SEQUENCE</scope>
</reference>
<sequence>MCLIWHWMTYLAHWLRNVVAYISRTLLHHKTAPTIVVKKGVPRALHLPFLPRQTTVMISAAQAVLASKKSAQLMEEEVCKEVKQNNNLTAPVYLFQTLSQQTITLRLAEPMSKISTKFLNKLLPKKRRKWIIFLRQTKYCLEERTGNMINRITSSLLKWRVAGTVSLAQHRSFECSSSLAHGHKRSNIPHLYTCCTQHTYNSINHLRIMTLVYCSRLDVNRKYCTLGQVIAKKTPSSVTPRARVT</sequence>
<name>A0AA35RKH2_GEOBA</name>
<proteinExistence type="predicted"/>
<keyword evidence="3" id="KW-1185">Reference proteome</keyword>
<evidence type="ECO:0000313" key="2">
    <source>
        <dbReference type="EMBL" id="CAI8013205.1"/>
    </source>
</evidence>
<dbReference type="EMBL" id="CASHTH010001246">
    <property type="protein sequence ID" value="CAI8013205.1"/>
    <property type="molecule type" value="Genomic_DNA"/>
</dbReference>
<organism evidence="2 3">
    <name type="scientific">Geodia barretti</name>
    <name type="common">Barrett's horny sponge</name>
    <dbReference type="NCBI Taxonomy" id="519541"/>
    <lineage>
        <taxon>Eukaryota</taxon>
        <taxon>Metazoa</taxon>
        <taxon>Porifera</taxon>
        <taxon>Demospongiae</taxon>
        <taxon>Heteroscleromorpha</taxon>
        <taxon>Tetractinellida</taxon>
        <taxon>Astrophorina</taxon>
        <taxon>Geodiidae</taxon>
        <taxon>Geodia</taxon>
    </lineage>
</organism>
<feature type="signal peptide" evidence="1">
    <location>
        <begin position="1"/>
        <end position="20"/>
    </location>
</feature>
<dbReference type="Proteomes" id="UP001174909">
    <property type="component" value="Unassembled WGS sequence"/>
</dbReference>
<gene>
    <name evidence="2" type="ORF">GBAR_LOCUS8407</name>
</gene>
<protein>
    <submittedName>
        <fullName evidence="2">Uncharacterized protein</fullName>
    </submittedName>
</protein>
<evidence type="ECO:0000256" key="1">
    <source>
        <dbReference type="SAM" id="SignalP"/>
    </source>
</evidence>